<evidence type="ECO:0000259" key="2">
    <source>
        <dbReference type="Pfam" id="PF01370"/>
    </source>
</evidence>
<organism evidence="3 4">
    <name type="scientific">Actinokineospora soli</name>
    <dbReference type="NCBI Taxonomy" id="1048753"/>
    <lineage>
        <taxon>Bacteria</taxon>
        <taxon>Bacillati</taxon>
        <taxon>Actinomycetota</taxon>
        <taxon>Actinomycetes</taxon>
        <taxon>Pseudonocardiales</taxon>
        <taxon>Pseudonocardiaceae</taxon>
        <taxon>Actinokineospora</taxon>
    </lineage>
</organism>
<gene>
    <name evidence="3" type="ORF">ACFQV2_26765</name>
</gene>
<dbReference type="Pfam" id="PF01370">
    <property type="entry name" value="Epimerase"/>
    <property type="match status" value="1"/>
</dbReference>
<feature type="region of interest" description="Disordered" evidence="1">
    <location>
        <begin position="74"/>
        <end position="94"/>
    </location>
</feature>
<dbReference type="InterPro" id="IPR001509">
    <property type="entry name" value="Epimerase_deHydtase"/>
</dbReference>
<sequence length="291" mass="30997">MDIAHRDAFPRLVEAFDGADAVVHAAWLIQPSRQRADLHRVNVTGTSVLLDALAVAKVPHLVYLSSVGTYAPKDRGGPVGEDWPTTGVPTSDYSRDKAEVEAVLDRFEAARPGIAVTRLRPGLVLQRRSASELRRYFTGRLVPRALWKVVRSGRLPALPLPSGLAIQFVHAADVATAALAAIDRQYRGPLNLAADPIMDTGALAAAVGARPLPVPARAVRAAVAGAWRSRLVPVPPSWIDLAMAVPVMSADRAKADLDWAPRWSATETLGDLLAGLAEGDGVPASPPLRPE</sequence>
<evidence type="ECO:0000256" key="1">
    <source>
        <dbReference type="SAM" id="MobiDB-lite"/>
    </source>
</evidence>
<proteinExistence type="predicted"/>
<reference evidence="4" key="1">
    <citation type="journal article" date="2019" name="Int. J. Syst. Evol. Microbiol.">
        <title>The Global Catalogue of Microorganisms (GCM) 10K type strain sequencing project: providing services to taxonomists for standard genome sequencing and annotation.</title>
        <authorList>
            <consortium name="The Broad Institute Genomics Platform"/>
            <consortium name="The Broad Institute Genome Sequencing Center for Infectious Disease"/>
            <person name="Wu L."/>
            <person name="Ma J."/>
        </authorList>
    </citation>
    <scope>NUCLEOTIDE SEQUENCE [LARGE SCALE GENOMIC DNA]</scope>
    <source>
        <strain evidence="4">JCM 17695</strain>
    </source>
</reference>
<dbReference type="PANTHER" id="PTHR43245">
    <property type="entry name" value="BIFUNCTIONAL POLYMYXIN RESISTANCE PROTEIN ARNA"/>
    <property type="match status" value="1"/>
</dbReference>
<evidence type="ECO:0000313" key="3">
    <source>
        <dbReference type="EMBL" id="MFC7616535.1"/>
    </source>
</evidence>
<comment type="caution">
    <text evidence="3">The sequence shown here is derived from an EMBL/GenBank/DDBJ whole genome shotgun (WGS) entry which is preliminary data.</text>
</comment>
<dbReference type="Gene3D" id="3.40.50.720">
    <property type="entry name" value="NAD(P)-binding Rossmann-like Domain"/>
    <property type="match status" value="1"/>
</dbReference>
<accession>A0ABW2TRU0</accession>
<protein>
    <submittedName>
        <fullName evidence="3">NAD-dependent epimerase/dehydratase family protein</fullName>
    </submittedName>
</protein>
<dbReference type="EMBL" id="JBHTEY010000004">
    <property type="protein sequence ID" value="MFC7616535.1"/>
    <property type="molecule type" value="Genomic_DNA"/>
</dbReference>
<dbReference type="Proteomes" id="UP001596512">
    <property type="component" value="Unassembled WGS sequence"/>
</dbReference>
<feature type="domain" description="NAD-dependent epimerase/dehydratase" evidence="2">
    <location>
        <begin position="2"/>
        <end position="187"/>
    </location>
</feature>
<evidence type="ECO:0000313" key="4">
    <source>
        <dbReference type="Proteomes" id="UP001596512"/>
    </source>
</evidence>
<dbReference type="InterPro" id="IPR036291">
    <property type="entry name" value="NAD(P)-bd_dom_sf"/>
</dbReference>
<name>A0ABW2TRU0_9PSEU</name>
<dbReference type="InterPro" id="IPR050177">
    <property type="entry name" value="Lipid_A_modif_metabolic_enz"/>
</dbReference>
<dbReference type="SUPFAM" id="SSF51735">
    <property type="entry name" value="NAD(P)-binding Rossmann-fold domains"/>
    <property type="match status" value="1"/>
</dbReference>
<dbReference type="PANTHER" id="PTHR43245:SF52">
    <property type="entry name" value="NAD-DEPENDENT EPIMERASE_DEHYDRATASE"/>
    <property type="match status" value="1"/>
</dbReference>
<keyword evidence="4" id="KW-1185">Reference proteome</keyword>